<organism evidence="1 2">
    <name type="scientific">Microbacterium aurum</name>
    <dbReference type="NCBI Taxonomy" id="36805"/>
    <lineage>
        <taxon>Bacteria</taxon>
        <taxon>Bacillati</taxon>
        <taxon>Actinomycetota</taxon>
        <taxon>Actinomycetes</taxon>
        <taxon>Micrococcales</taxon>
        <taxon>Microbacteriaceae</taxon>
        <taxon>Microbacterium</taxon>
    </lineage>
</organism>
<proteinExistence type="predicted"/>
<dbReference type="RefSeq" id="WP_076690453.1">
    <property type="nucleotide sequence ID" value="NZ_CP018762.1"/>
</dbReference>
<dbReference type="OrthoDB" id="4954868at2"/>
<protein>
    <recommendedName>
        <fullName evidence="3">DUF4192 domain-containing protein</fullName>
    </recommendedName>
</protein>
<evidence type="ECO:0008006" key="3">
    <source>
        <dbReference type="Google" id="ProtNLM"/>
    </source>
</evidence>
<accession>A0A1P8U7Q6</accession>
<dbReference type="STRING" id="36805.BOH66_07655"/>
<dbReference type="Proteomes" id="UP000187185">
    <property type="component" value="Chromosome"/>
</dbReference>
<dbReference type="KEGG" id="maur:BOH66_07655"/>
<dbReference type="EMBL" id="CP018762">
    <property type="protein sequence ID" value="APZ34137.1"/>
    <property type="molecule type" value="Genomic_DNA"/>
</dbReference>
<gene>
    <name evidence="1" type="ORF">BOH66_07655</name>
</gene>
<reference evidence="1 2" key="1">
    <citation type="submission" date="2016-12" db="EMBL/GenBank/DDBJ databases">
        <title>Complete genome sequence of Microbacterium aurum KACC 15219.</title>
        <authorList>
            <person name="Jung Y."/>
            <person name="Shin J.-H."/>
            <person name="Lee Y.-J."/>
            <person name="Yi H."/>
            <person name="Bahn Y.-S."/>
            <person name="Kim J.F."/>
            <person name="Lee D.-W."/>
        </authorList>
    </citation>
    <scope>NUCLEOTIDE SEQUENCE [LARGE SCALE GENOMIC DNA]</scope>
    <source>
        <strain evidence="1 2">KACC 15219</strain>
    </source>
</reference>
<sequence length="411" mass="44659">MDEPTTIIKAVTTAEIVALTEVSCGLELRACLAVLPFWDKRSSGAFRTAFPPLRDVDEVPSVVARLAPNLISTLARLDCDGVTLVAYTDDPFVIAEHPLIELLAGLMERLADAGYGTKDAAIVADDAWCGYFEQAGERDLAELDAARAAIPAELHHRPAPERLPARDAELAEHVDLALLDRFVDDGECDAFGVVRRCAPPDPIDLLEDLLARDPDTVGPLSLARLLSTMLTEGDVDRTVLQIAFGRAVADASWQVTLATRQRAAEAGVQPFEIRREDMESGRMPADELRRARMLVGDTPTIPDPDRLHRGALLLGRAVVHCGLPERSWAMCALAWVRWAVGIASAADTLVREAARIDPANSLAPVYAAVLHSTYPAWIFDRRPPQNRKGRRAAARAARRDALVGALGRLGE</sequence>
<dbReference type="AlphaFoldDB" id="A0A1P8U7Q6"/>
<evidence type="ECO:0000313" key="1">
    <source>
        <dbReference type="EMBL" id="APZ34137.1"/>
    </source>
</evidence>
<evidence type="ECO:0000313" key="2">
    <source>
        <dbReference type="Proteomes" id="UP000187185"/>
    </source>
</evidence>
<name>A0A1P8U7Q6_9MICO</name>
<keyword evidence="2" id="KW-1185">Reference proteome</keyword>